<feature type="compositionally biased region" description="Low complexity" evidence="1">
    <location>
        <begin position="346"/>
        <end position="360"/>
    </location>
</feature>
<sequence>MHSYTSYLTALLGSAALLVSPAAADCCTLDDPINSFRSCSPLSVKADTPFLVKAINYTQYSDTLGGGKFDPDTNWNSLQVELARGSGSISDPLGCSFAKNKAKCTVTTGPVCVLIDCVPLAQDAAHATNGGKTVITDFVIPGGIPAGAGPSGSWYDLASTQFDRYETGFKATLANLTASVWRKTLYGSNQSSLQYDNNWRGFNLTDMSTADAKDTADGSGFYPFELQGDPWPGFELHTVPCAAYPCARKCAHAAFGTKFQDDYTTADIAKATACINKCEGVDKVVNYCPDVDGGKSQVITAKELGLDSQAALDAYVPDGCARSEGAAFPQAAASYSASMAAKTASASSTSSPTATPTGKSGARGGSEGCRAVALAAFAGMMLKVMFDV</sequence>
<dbReference type="EMBL" id="JAQQWM010000007">
    <property type="protein sequence ID" value="KAK8057501.1"/>
    <property type="molecule type" value="Genomic_DNA"/>
</dbReference>
<evidence type="ECO:0000256" key="2">
    <source>
        <dbReference type="SAM" id="SignalP"/>
    </source>
</evidence>
<feature type="chain" id="PRO_5046184794" evidence="2">
    <location>
        <begin position="25"/>
        <end position="388"/>
    </location>
</feature>
<dbReference type="Proteomes" id="UP001446871">
    <property type="component" value="Unassembled WGS sequence"/>
</dbReference>
<feature type="region of interest" description="Disordered" evidence="1">
    <location>
        <begin position="346"/>
        <end position="366"/>
    </location>
</feature>
<feature type="signal peptide" evidence="2">
    <location>
        <begin position="1"/>
        <end position="24"/>
    </location>
</feature>
<accession>A0ABR1UHB2</accession>
<protein>
    <submittedName>
        <fullName evidence="3">Uncharacterized protein</fullName>
    </submittedName>
</protein>
<keyword evidence="2" id="KW-0732">Signal</keyword>
<name>A0ABR1UHB2_9PEZI</name>
<evidence type="ECO:0000256" key="1">
    <source>
        <dbReference type="SAM" id="MobiDB-lite"/>
    </source>
</evidence>
<proteinExistence type="predicted"/>
<evidence type="ECO:0000313" key="3">
    <source>
        <dbReference type="EMBL" id="KAK8057501.1"/>
    </source>
</evidence>
<reference evidence="3 4" key="1">
    <citation type="submission" date="2023-01" db="EMBL/GenBank/DDBJ databases">
        <title>Analysis of 21 Apiospora genomes using comparative genomics revels a genus with tremendous synthesis potential of carbohydrate active enzymes and secondary metabolites.</title>
        <authorList>
            <person name="Sorensen T."/>
        </authorList>
    </citation>
    <scope>NUCLEOTIDE SEQUENCE [LARGE SCALE GENOMIC DNA]</scope>
    <source>
        <strain evidence="3 4">CBS 83171</strain>
    </source>
</reference>
<comment type="caution">
    <text evidence="3">The sequence shown here is derived from an EMBL/GenBank/DDBJ whole genome shotgun (WGS) entry which is preliminary data.</text>
</comment>
<gene>
    <name evidence="3" type="ORF">PG996_011438</name>
</gene>
<keyword evidence="4" id="KW-1185">Reference proteome</keyword>
<evidence type="ECO:0000313" key="4">
    <source>
        <dbReference type="Proteomes" id="UP001446871"/>
    </source>
</evidence>
<organism evidence="3 4">
    <name type="scientific">Apiospora saccharicola</name>
    <dbReference type="NCBI Taxonomy" id="335842"/>
    <lineage>
        <taxon>Eukaryota</taxon>
        <taxon>Fungi</taxon>
        <taxon>Dikarya</taxon>
        <taxon>Ascomycota</taxon>
        <taxon>Pezizomycotina</taxon>
        <taxon>Sordariomycetes</taxon>
        <taxon>Xylariomycetidae</taxon>
        <taxon>Amphisphaeriales</taxon>
        <taxon>Apiosporaceae</taxon>
        <taxon>Apiospora</taxon>
    </lineage>
</organism>